<dbReference type="InterPro" id="IPR045494">
    <property type="entry name" value="DUF6436"/>
</dbReference>
<keyword evidence="3" id="KW-1185">Reference proteome</keyword>
<comment type="caution">
    <text evidence="2">The sequence shown here is derived from an EMBL/GenBank/DDBJ whole genome shotgun (WGS) entry which is preliminary data.</text>
</comment>
<evidence type="ECO:0000259" key="1">
    <source>
        <dbReference type="Pfam" id="PF20029"/>
    </source>
</evidence>
<reference evidence="2 3" key="1">
    <citation type="submission" date="2019-06" db="EMBL/GenBank/DDBJ databases">
        <title>Draft genome of Aliikangiella marina GYP-15.</title>
        <authorList>
            <person name="Wang G."/>
        </authorList>
    </citation>
    <scope>NUCLEOTIDE SEQUENCE [LARGE SCALE GENOMIC DNA]</scope>
    <source>
        <strain evidence="2 3">GYP-15</strain>
    </source>
</reference>
<accession>A0A545T4M4</accession>
<feature type="domain" description="DUF6436" evidence="1">
    <location>
        <begin position="41"/>
        <end position="150"/>
    </location>
</feature>
<dbReference type="OrthoDB" id="8897581at2"/>
<gene>
    <name evidence="2" type="ORF">FLL45_18310</name>
</gene>
<evidence type="ECO:0000313" key="2">
    <source>
        <dbReference type="EMBL" id="TQV72173.1"/>
    </source>
</evidence>
<dbReference type="EMBL" id="VIKR01000005">
    <property type="protein sequence ID" value="TQV72173.1"/>
    <property type="molecule type" value="Genomic_DNA"/>
</dbReference>
<organism evidence="2 3">
    <name type="scientific">Aliikangiella marina</name>
    <dbReference type="NCBI Taxonomy" id="1712262"/>
    <lineage>
        <taxon>Bacteria</taxon>
        <taxon>Pseudomonadati</taxon>
        <taxon>Pseudomonadota</taxon>
        <taxon>Gammaproteobacteria</taxon>
        <taxon>Oceanospirillales</taxon>
        <taxon>Pleioneaceae</taxon>
        <taxon>Aliikangiella</taxon>
    </lineage>
</organism>
<dbReference type="Pfam" id="PF20029">
    <property type="entry name" value="DUF6436"/>
    <property type="match status" value="1"/>
</dbReference>
<proteinExistence type="predicted"/>
<evidence type="ECO:0000313" key="3">
    <source>
        <dbReference type="Proteomes" id="UP000317839"/>
    </source>
</evidence>
<dbReference type="Proteomes" id="UP000317839">
    <property type="component" value="Unassembled WGS sequence"/>
</dbReference>
<name>A0A545T4M4_9GAMM</name>
<protein>
    <recommendedName>
        <fullName evidence="1">DUF6436 domain-containing protein</fullName>
    </recommendedName>
</protein>
<sequence>MAAIYVLNDAHLSPFLTETSDQVFYDEQSVTEMVTPWLRQQNFTEQTAVHFYRSSCRCNYLINKHLIELKKNAKVKLLTIDLDKVNLSFNLPATPALMVVSETNQPKYFGAYGFGQFCQPTGESIWARLIERSNQPSIFLNTIGKGCFCNETTDTFNV</sequence>
<dbReference type="AlphaFoldDB" id="A0A545T4M4"/>